<dbReference type="AlphaFoldDB" id="A0A9X3BJT0"/>
<keyword evidence="2" id="KW-1185">Reference proteome</keyword>
<sequence length="102" mass="11503">MTFEAGYEKQEAMPEEINMEQMPLQDKVIHVLSILRKGSPDEVAMEIMERQGIAAEDGVAELTLETAELLETLLEEGVVTKVKDRRQKVRYSLTAPPPPSNY</sequence>
<organism evidence="1 2">
    <name type="scientific">Paraflavisolibacter caeni</name>
    <dbReference type="NCBI Taxonomy" id="2982496"/>
    <lineage>
        <taxon>Bacteria</taxon>
        <taxon>Pseudomonadati</taxon>
        <taxon>Bacteroidota</taxon>
        <taxon>Chitinophagia</taxon>
        <taxon>Chitinophagales</taxon>
        <taxon>Chitinophagaceae</taxon>
        <taxon>Paraflavisolibacter</taxon>
    </lineage>
</organism>
<evidence type="ECO:0000313" key="1">
    <source>
        <dbReference type="EMBL" id="MCU7551618.1"/>
    </source>
</evidence>
<dbReference type="RefSeq" id="WP_279299056.1">
    <property type="nucleotide sequence ID" value="NZ_JAOTIF010000022.1"/>
</dbReference>
<reference evidence="1" key="1">
    <citation type="submission" date="2022-09" db="EMBL/GenBank/DDBJ databases">
        <authorList>
            <person name="Yuan C."/>
            <person name="Ke Z."/>
        </authorList>
    </citation>
    <scope>NUCLEOTIDE SEQUENCE</scope>
    <source>
        <strain evidence="1">LB-8</strain>
    </source>
</reference>
<protein>
    <submittedName>
        <fullName evidence="1">Uncharacterized protein</fullName>
    </submittedName>
</protein>
<comment type="caution">
    <text evidence="1">The sequence shown here is derived from an EMBL/GenBank/DDBJ whole genome shotgun (WGS) entry which is preliminary data.</text>
</comment>
<accession>A0A9X3BJT0</accession>
<gene>
    <name evidence="1" type="ORF">OCK74_21035</name>
</gene>
<dbReference type="EMBL" id="JAOTIF010000022">
    <property type="protein sequence ID" value="MCU7551618.1"/>
    <property type="molecule type" value="Genomic_DNA"/>
</dbReference>
<proteinExistence type="predicted"/>
<dbReference type="Proteomes" id="UP001155483">
    <property type="component" value="Unassembled WGS sequence"/>
</dbReference>
<reference evidence="1" key="2">
    <citation type="submission" date="2023-04" db="EMBL/GenBank/DDBJ databases">
        <title>Paracnuella aquatica gen. nov., sp. nov., a member of the family Chitinophagaceae isolated from a hot spring.</title>
        <authorList>
            <person name="Wang C."/>
        </authorList>
    </citation>
    <scope>NUCLEOTIDE SEQUENCE</scope>
    <source>
        <strain evidence="1">LB-8</strain>
    </source>
</reference>
<name>A0A9X3BJT0_9BACT</name>
<evidence type="ECO:0000313" key="2">
    <source>
        <dbReference type="Proteomes" id="UP001155483"/>
    </source>
</evidence>